<dbReference type="Proteomes" id="UP000249304">
    <property type="component" value="Unassembled WGS sequence"/>
</dbReference>
<name>A0A2W2EEJ1_9ACTN</name>
<dbReference type="AlphaFoldDB" id="A0A2W2EEJ1"/>
<keyword evidence="1" id="KW-0812">Transmembrane</keyword>
<dbReference type="EMBL" id="POUD01000225">
    <property type="protein sequence ID" value="PZG10468.1"/>
    <property type="molecule type" value="Genomic_DNA"/>
</dbReference>
<evidence type="ECO:0000256" key="1">
    <source>
        <dbReference type="SAM" id="Phobius"/>
    </source>
</evidence>
<protein>
    <submittedName>
        <fullName evidence="2">MFS transporter</fullName>
    </submittedName>
</protein>
<gene>
    <name evidence="2" type="ORF">C1J01_36165</name>
</gene>
<comment type="caution">
    <text evidence="2">The sequence shown here is derived from an EMBL/GenBank/DDBJ whole genome shotgun (WGS) entry which is preliminary data.</text>
</comment>
<accession>A0A2W2EEJ1</accession>
<organism evidence="2 3">
    <name type="scientific">Nonomuraea aridisoli</name>
    <dbReference type="NCBI Taxonomy" id="2070368"/>
    <lineage>
        <taxon>Bacteria</taxon>
        <taxon>Bacillati</taxon>
        <taxon>Actinomycetota</taxon>
        <taxon>Actinomycetes</taxon>
        <taxon>Streptosporangiales</taxon>
        <taxon>Streptosporangiaceae</taxon>
        <taxon>Nonomuraea</taxon>
    </lineage>
</organism>
<keyword evidence="3" id="KW-1185">Reference proteome</keyword>
<evidence type="ECO:0000313" key="3">
    <source>
        <dbReference type="Proteomes" id="UP000249304"/>
    </source>
</evidence>
<feature type="transmembrane region" description="Helical" evidence="1">
    <location>
        <begin position="12"/>
        <end position="32"/>
    </location>
</feature>
<feature type="non-terminal residue" evidence="2">
    <location>
        <position position="64"/>
    </location>
</feature>
<sequence length="64" mass="6613">MPSVRDRQARSATYVVYGVQGLSFASLLIQVANLQAKHGLDEGTLTLLLLIVPVFAGAGSVAAG</sequence>
<reference evidence="2 3" key="1">
    <citation type="submission" date="2018-01" db="EMBL/GenBank/DDBJ databases">
        <title>Draft genome sequence of Nonomuraea sp. KC333.</title>
        <authorList>
            <person name="Sahin N."/>
            <person name="Saygin H."/>
            <person name="Ay H."/>
        </authorList>
    </citation>
    <scope>NUCLEOTIDE SEQUENCE [LARGE SCALE GENOMIC DNA]</scope>
    <source>
        <strain evidence="2 3">KC333</strain>
    </source>
</reference>
<feature type="transmembrane region" description="Helical" evidence="1">
    <location>
        <begin position="44"/>
        <end position="63"/>
    </location>
</feature>
<proteinExistence type="predicted"/>
<evidence type="ECO:0000313" key="2">
    <source>
        <dbReference type="EMBL" id="PZG10468.1"/>
    </source>
</evidence>
<keyword evidence="1" id="KW-0472">Membrane</keyword>
<keyword evidence="1" id="KW-1133">Transmembrane helix</keyword>